<evidence type="ECO:0000313" key="2">
    <source>
        <dbReference type="Proteomes" id="UP000622860"/>
    </source>
</evidence>
<dbReference type="Proteomes" id="UP000622860">
    <property type="component" value="Unassembled WGS sequence"/>
</dbReference>
<sequence>MVDITFRLKISSEEILLLSNTFTIMHILLIDNSEDDEDIVLEINNGSITLESNILPKWARPVVEQYKKD</sequence>
<accession>A0A917HFU6</accession>
<reference evidence="1" key="2">
    <citation type="submission" date="2020-09" db="EMBL/GenBank/DDBJ databases">
        <authorList>
            <person name="Sun Q."/>
            <person name="Zhou Y."/>
        </authorList>
    </citation>
    <scope>NUCLEOTIDE SEQUENCE</scope>
    <source>
        <strain evidence="1">CGMCC 1.12754</strain>
    </source>
</reference>
<dbReference type="AlphaFoldDB" id="A0A917HFU6"/>
<name>A0A917HFU6_9BACI</name>
<keyword evidence="2" id="KW-1185">Reference proteome</keyword>
<gene>
    <name evidence="1" type="ORF">GCM10011398_24390</name>
</gene>
<protein>
    <submittedName>
        <fullName evidence="1">Uncharacterized protein</fullName>
    </submittedName>
</protein>
<organism evidence="1 2">
    <name type="scientific">Virgibacillus oceani</name>
    <dbReference type="NCBI Taxonomy" id="1479511"/>
    <lineage>
        <taxon>Bacteria</taxon>
        <taxon>Bacillati</taxon>
        <taxon>Bacillota</taxon>
        <taxon>Bacilli</taxon>
        <taxon>Bacillales</taxon>
        <taxon>Bacillaceae</taxon>
        <taxon>Virgibacillus</taxon>
    </lineage>
</organism>
<dbReference type="EMBL" id="BMFR01000010">
    <property type="protein sequence ID" value="GGG78276.1"/>
    <property type="molecule type" value="Genomic_DNA"/>
</dbReference>
<evidence type="ECO:0000313" key="1">
    <source>
        <dbReference type="EMBL" id="GGG78276.1"/>
    </source>
</evidence>
<proteinExistence type="predicted"/>
<reference evidence="1" key="1">
    <citation type="journal article" date="2014" name="Int. J. Syst. Evol. Microbiol.">
        <title>Complete genome sequence of Corynebacterium casei LMG S-19264T (=DSM 44701T), isolated from a smear-ripened cheese.</title>
        <authorList>
            <consortium name="US DOE Joint Genome Institute (JGI-PGF)"/>
            <person name="Walter F."/>
            <person name="Albersmeier A."/>
            <person name="Kalinowski J."/>
            <person name="Ruckert C."/>
        </authorList>
    </citation>
    <scope>NUCLEOTIDE SEQUENCE</scope>
    <source>
        <strain evidence="1">CGMCC 1.12754</strain>
    </source>
</reference>
<comment type="caution">
    <text evidence="1">The sequence shown here is derived from an EMBL/GenBank/DDBJ whole genome shotgun (WGS) entry which is preliminary data.</text>
</comment>